<dbReference type="STRING" id="87229.A0A4Z1KNV1"/>
<dbReference type="Proteomes" id="UP000297280">
    <property type="component" value="Unassembled WGS sequence"/>
</dbReference>
<evidence type="ECO:0000313" key="4">
    <source>
        <dbReference type="EMBL" id="TGO87763.1"/>
    </source>
</evidence>
<accession>A0A4Z1KNV1</accession>
<feature type="domain" description="Nephrocystin 3-like N-terminal" evidence="2">
    <location>
        <begin position="328"/>
        <end position="523"/>
    </location>
</feature>
<feature type="domain" description="DUF7791" evidence="3">
    <location>
        <begin position="632"/>
        <end position="773"/>
    </location>
</feature>
<dbReference type="InterPro" id="IPR056693">
    <property type="entry name" value="DUF7791"/>
</dbReference>
<dbReference type="Pfam" id="PF25053">
    <property type="entry name" value="DUF7791"/>
    <property type="match status" value="1"/>
</dbReference>
<keyword evidence="5" id="KW-1185">Reference proteome</keyword>
<sequence length="1031" mass="117388">MMNPLDALSLAGTIIQFVDFSWKVLVGTNELYKSGAEALAVHQQLGLVADDLNKMSKRLSDSYCGLSEMGVISTPSDDAFIFICREASELAIELNRKLNNLKVAAIGKRRKWETVMQALKSVWTEKELTTLTNRLTLLRDSIQMHVVVDLRDQLKSISPSQEVGFDRLDTSTKTIVTALLTHQDEVSKGIQDQTIAITQLLGRMEILAEKHMFPPGILQQIEKIEINHRTINSPDCRLSTKDFRPASRLNYLDTSGCLIGSEHSLILLCIRSQSLILAGTQTSQNQLLHKSEWQETALRLQITQYLVQNLKFLALKEREETIADVYRGTFEWLFNDSHESTPWHSFVYWLEHGSNIYWINGKAASGKSTLMRFICDHSKTKELLEKWSAPLPIITAKFYFWNSGSLVQRSLSGFLRALLSQILGHLPDLLPICFPQRWVKIYTDSVRPFCGLHQKFQSMEMEHWSLTELQAAMRSLVSQSVQHFKLCLFVDGLDEYEGGPSAITGYFSMLAQVPWLKICVSSRPLLGFDDAFGSGPSMRLQDLTRIDISHYVKSSLQDNVNYQRFCVEQPIQALTLIRNIVSRADGVFLWVRLVLQEVLRGLDNRDGLQDLQERIEIVPQDLEELFSSMLGKIEPFYRKKAASIFLIVRAANVHQRSVKSLDTLILSFALDYGTIRFADIRFNFQDLEMKNKEISDHFKVRCAGLLEAGPRYSPGFEYLGHHFTYLHRSVREYLERSEIHQKFMKDGAGRGFEPHTALMCSYIKELQISEPRKDILNQPSGLPLFVATVLHFAHDADIAGSDAYVEPLDTFATLTHSARSKSIIWAPAKFSSFVHIATKWDLCAYVRVILEKLTSETKGIVAQALLAYALAGTDEYYVHGMEQMENSDYRRDRFPPSNRMIELLLEHGAQPNKKLKDFPDLCEWTAFEIAVRNICAILPPVDTEESENPQYSEEEKSLVSNHLAIVKLMLDNGANANTTLNCNGRIVTSRKLLTETLGKYWRSKVSTVDKMFSQKGGKLEPSMIRRWIMTH</sequence>
<dbReference type="InterPro" id="IPR036770">
    <property type="entry name" value="Ankyrin_rpt-contain_sf"/>
</dbReference>
<dbReference type="EMBL" id="PQXO01000205">
    <property type="protein sequence ID" value="TGO87763.1"/>
    <property type="molecule type" value="Genomic_DNA"/>
</dbReference>
<dbReference type="Gene3D" id="1.25.40.20">
    <property type="entry name" value="Ankyrin repeat-containing domain"/>
    <property type="match status" value="1"/>
</dbReference>
<protein>
    <recommendedName>
        <fullName evidence="6">NACHT domain-containing protein</fullName>
    </recommendedName>
</protein>
<evidence type="ECO:0008006" key="6">
    <source>
        <dbReference type="Google" id="ProtNLM"/>
    </source>
</evidence>
<evidence type="ECO:0000259" key="3">
    <source>
        <dbReference type="Pfam" id="PF25053"/>
    </source>
</evidence>
<gene>
    <name evidence="4" type="ORF">BPOR_0205g00080</name>
</gene>
<dbReference type="PANTHER" id="PTHR10039">
    <property type="entry name" value="AMELOGENIN"/>
    <property type="match status" value="1"/>
</dbReference>
<proteinExistence type="predicted"/>
<dbReference type="PANTHER" id="PTHR10039:SF5">
    <property type="entry name" value="NACHT DOMAIN-CONTAINING PROTEIN"/>
    <property type="match status" value="1"/>
</dbReference>
<evidence type="ECO:0000256" key="1">
    <source>
        <dbReference type="ARBA" id="ARBA00022737"/>
    </source>
</evidence>
<dbReference type="Pfam" id="PF24883">
    <property type="entry name" value="NPHP3_N"/>
    <property type="match status" value="1"/>
</dbReference>
<reference evidence="4 5" key="1">
    <citation type="submission" date="2017-12" db="EMBL/GenBank/DDBJ databases">
        <title>Comparative genomics of Botrytis spp.</title>
        <authorList>
            <person name="Valero-Jimenez C.A."/>
            <person name="Tapia P."/>
            <person name="Veloso J."/>
            <person name="Silva-Moreno E."/>
            <person name="Staats M."/>
            <person name="Valdes J.H."/>
            <person name="Van Kan J.A.L."/>
        </authorList>
    </citation>
    <scope>NUCLEOTIDE SEQUENCE [LARGE SCALE GENOMIC DNA]</scope>
    <source>
        <strain evidence="4 5">MUCL3349</strain>
    </source>
</reference>
<organism evidence="4 5">
    <name type="scientific">Botrytis porri</name>
    <dbReference type="NCBI Taxonomy" id="87229"/>
    <lineage>
        <taxon>Eukaryota</taxon>
        <taxon>Fungi</taxon>
        <taxon>Dikarya</taxon>
        <taxon>Ascomycota</taxon>
        <taxon>Pezizomycotina</taxon>
        <taxon>Leotiomycetes</taxon>
        <taxon>Helotiales</taxon>
        <taxon>Sclerotiniaceae</taxon>
        <taxon>Botrytis</taxon>
    </lineage>
</organism>
<keyword evidence="1" id="KW-0677">Repeat</keyword>
<name>A0A4Z1KNV1_9HELO</name>
<dbReference type="AlphaFoldDB" id="A0A4Z1KNV1"/>
<evidence type="ECO:0000313" key="5">
    <source>
        <dbReference type="Proteomes" id="UP000297280"/>
    </source>
</evidence>
<evidence type="ECO:0000259" key="2">
    <source>
        <dbReference type="Pfam" id="PF24883"/>
    </source>
</evidence>
<dbReference type="InterPro" id="IPR056884">
    <property type="entry name" value="NPHP3-like_N"/>
</dbReference>
<comment type="caution">
    <text evidence="4">The sequence shown here is derived from an EMBL/GenBank/DDBJ whole genome shotgun (WGS) entry which is preliminary data.</text>
</comment>